<dbReference type="PANTHER" id="PTHR43808:SF32">
    <property type="entry name" value="ARGE_DAPE-RELATED DEACYLASE"/>
    <property type="match status" value="1"/>
</dbReference>
<keyword evidence="5" id="KW-1185">Reference proteome</keyword>
<dbReference type="Pfam" id="PF01546">
    <property type="entry name" value="Peptidase_M20"/>
    <property type="match status" value="1"/>
</dbReference>
<dbReference type="SUPFAM" id="SSF55031">
    <property type="entry name" value="Bacterial exopeptidase dimerisation domain"/>
    <property type="match status" value="1"/>
</dbReference>
<dbReference type="PANTHER" id="PTHR43808">
    <property type="entry name" value="ACETYLORNITHINE DEACETYLASE"/>
    <property type="match status" value="1"/>
</dbReference>
<name>A0A1R4ERV1_9MICO</name>
<organism evidence="4 5">
    <name type="scientific">Agrococcus casei LMG 22410</name>
    <dbReference type="NCBI Taxonomy" id="1255656"/>
    <lineage>
        <taxon>Bacteria</taxon>
        <taxon>Bacillati</taxon>
        <taxon>Actinomycetota</taxon>
        <taxon>Actinomycetes</taxon>
        <taxon>Micrococcales</taxon>
        <taxon>Microbacteriaceae</taxon>
        <taxon>Agrococcus</taxon>
    </lineage>
</organism>
<proteinExistence type="predicted"/>
<dbReference type="EC" id="3.5.1.16" evidence="4"/>
<dbReference type="Pfam" id="PF07687">
    <property type="entry name" value="M20_dimer"/>
    <property type="match status" value="1"/>
</dbReference>
<reference evidence="4 5" key="1">
    <citation type="submission" date="2017-02" db="EMBL/GenBank/DDBJ databases">
        <authorList>
            <person name="Peterson S.W."/>
        </authorList>
    </citation>
    <scope>NUCLEOTIDE SEQUENCE [LARGE SCALE GENOMIC DNA]</scope>
    <source>
        <strain evidence="4 5">LMG 22410</strain>
    </source>
</reference>
<evidence type="ECO:0000256" key="1">
    <source>
        <dbReference type="ARBA" id="ARBA00022723"/>
    </source>
</evidence>
<dbReference type="Proteomes" id="UP000195787">
    <property type="component" value="Unassembled WGS sequence"/>
</dbReference>
<dbReference type="Gene3D" id="3.40.630.10">
    <property type="entry name" value="Zn peptidases"/>
    <property type="match status" value="1"/>
</dbReference>
<evidence type="ECO:0000256" key="2">
    <source>
        <dbReference type="ARBA" id="ARBA00022801"/>
    </source>
</evidence>
<sequence>MAVTNADQSSGAFREFAPDPDRAFAIARELLSIPSFKGEEAELAAWANARLTEMGFETELQTLRPGQAQVIATSHVSDSRPTLMLNGHLDIDPLRSNWTTDPFEARLEGNLLIGAGARNMQGGLVSILLAAEALVNQRDRANLTIALVAGELQGGLGTTHALERGLSADLAIVPEPFGVDNLVTDTWGVIEFAIVVQGLSDHISKLHLAKNPLPVAIDLRAALLERVADRFGSGETAKLLFNIGGFIAGRGDEYSFNAANYSPDRAALLIDVRHTVDISSEDVMRFFDEIVAEAAADAADAGISVALQSGSTDMYRLNEINFPAYNANLPAELEQYLNDRRRESLGEPFAQSGTVYPHSYCGADTSHMGNAGIPSVLVGPIGPAPTPGIGDDAVFFDEVLETATYMHEVACTLDWAALGRSQ</sequence>
<feature type="domain" description="Peptidase M20 dimerisation" evidence="3">
    <location>
        <begin position="188"/>
        <end position="296"/>
    </location>
</feature>
<dbReference type="InterPro" id="IPR011650">
    <property type="entry name" value="Peptidase_M20_dimer"/>
</dbReference>
<accession>A0A1R4ERV1</accession>
<keyword evidence="1" id="KW-0479">Metal-binding</keyword>
<dbReference type="InterPro" id="IPR002933">
    <property type="entry name" value="Peptidase_M20"/>
</dbReference>
<dbReference type="GO" id="GO:0046872">
    <property type="term" value="F:metal ion binding"/>
    <property type="evidence" value="ECO:0007669"/>
    <property type="project" value="UniProtKB-KW"/>
</dbReference>
<gene>
    <name evidence="4" type="ORF">CZ674_00435</name>
</gene>
<dbReference type="InterPro" id="IPR036264">
    <property type="entry name" value="Bact_exopeptidase_dim_dom"/>
</dbReference>
<dbReference type="InterPro" id="IPR050072">
    <property type="entry name" value="Peptidase_M20A"/>
</dbReference>
<evidence type="ECO:0000313" key="4">
    <source>
        <dbReference type="EMBL" id="SJM46363.1"/>
    </source>
</evidence>
<protein>
    <submittedName>
        <fullName evidence="4">Acetylornithine deacetylase</fullName>
        <ecNumber evidence="4">3.5.1.16</ecNumber>
    </submittedName>
</protein>
<evidence type="ECO:0000259" key="3">
    <source>
        <dbReference type="Pfam" id="PF07687"/>
    </source>
</evidence>
<dbReference type="EMBL" id="FUHU01000003">
    <property type="protein sequence ID" value="SJM46363.1"/>
    <property type="molecule type" value="Genomic_DNA"/>
</dbReference>
<dbReference type="GO" id="GO:0008777">
    <property type="term" value="F:acetylornithine deacetylase activity"/>
    <property type="evidence" value="ECO:0007669"/>
    <property type="project" value="UniProtKB-EC"/>
</dbReference>
<dbReference type="SUPFAM" id="SSF53187">
    <property type="entry name" value="Zn-dependent exopeptidases"/>
    <property type="match status" value="1"/>
</dbReference>
<keyword evidence="2 4" id="KW-0378">Hydrolase</keyword>
<dbReference type="AlphaFoldDB" id="A0A1R4ERV1"/>
<evidence type="ECO:0000313" key="5">
    <source>
        <dbReference type="Proteomes" id="UP000195787"/>
    </source>
</evidence>